<evidence type="ECO:0000313" key="2">
    <source>
        <dbReference type="RefSeq" id="XP_026742070.1"/>
    </source>
</evidence>
<organism evidence="1 2">
    <name type="scientific">Trichoplusia ni</name>
    <name type="common">Cabbage looper</name>
    <dbReference type="NCBI Taxonomy" id="7111"/>
    <lineage>
        <taxon>Eukaryota</taxon>
        <taxon>Metazoa</taxon>
        <taxon>Ecdysozoa</taxon>
        <taxon>Arthropoda</taxon>
        <taxon>Hexapoda</taxon>
        <taxon>Insecta</taxon>
        <taxon>Pterygota</taxon>
        <taxon>Neoptera</taxon>
        <taxon>Endopterygota</taxon>
        <taxon>Lepidoptera</taxon>
        <taxon>Glossata</taxon>
        <taxon>Ditrysia</taxon>
        <taxon>Noctuoidea</taxon>
        <taxon>Noctuidae</taxon>
        <taxon>Plusiinae</taxon>
        <taxon>Trichoplusia</taxon>
    </lineage>
</organism>
<keyword evidence="1" id="KW-1185">Reference proteome</keyword>
<dbReference type="RefSeq" id="XP_026742070.1">
    <property type="nucleotide sequence ID" value="XM_026886269.1"/>
</dbReference>
<proteinExistence type="predicted"/>
<protein>
    <submittedName>
        <fullName evidence="2">Uncharacterized protein LOC113504127</fullName>
    </submittedName>
</protein>
<dbReference type="OrthoDB" id="8173223at2759"/>
<evidence type="ECO:0000313" key="1">
    <source>
        <dbReference type="Proteomes" id="UP000322000"/>
    </source>
</evidence>
<dbReference type="GeneID" id="113504127"/>
<reference evidence="2" key="1">
    <citation type="submission" date="2025-08" db="UniProtKB">
        <authorList>
            <consortium name="RefSeq"/>
        </authorList>
    </citation>
    <scope>IDENTIFICATION</scope>
</reference>
<dbReference type="Proteomes" id="UP000322000">
    <property type="component" value="Chromosome 21"/>
</dbReference>
<sequence>MAACNGSHVHWKSSSEPDNTNLYTKMKLFSLIVGVALAGVVRASQSEDASNENQPMESQENDAGVRQIDVPEVVLQLKYNRGELNRIYLTQFRKDVKAWAPSVTARSNLCADLCHAGLGGEACGSTCSQLIPVGLQSALEETNQTAVVYGHPRSSVCPALCSNQLGEPLCNCAKSEEEHEVDWSAVCTAFCYDGYVLNGCPTCDPSSTETPAIYKARILTTYEGWAAWCDVQCRQGQGGAACNCSRTPFQ</sequence>
<dbReference type="KEGG" id="tnl:113504127"/>
<dbReference type="InParanoid" id="A0A7E5WMT7"/>
<dbReference type="AlphaFoldDB" id="A0A7E5WMT7"/>
<name>A0A7E5WMT7_TRINI</name>
<accession>A0A7E5WMT7</accession>
<gene>
    <name evidence="2" type="primary">LOC113504127</name>
</gene>